<name>A0A919XHU3_9BACL</name>
<dbReference type="RefSeq" id="WP_212958292.1">
    <property type="nucleotide sequence ID" value="NZ_BORQ01000005.1"/>
</dbReference>
<gene>
    <name evidence="1" type="ORF">J2TS6_42630</name>
</gene>
<dbReference type="Proteomes" id="UP000679779">
    <property type="component" value="Unassembled WGS sequence"/>
</dbReference>
<proteinExistence type="predicted"/>
<protein>
    <submittedName>
        <fullName evidence="1">Uncharacterized protein</fullName>
    </submittedName>
</protein>
<accession>A0A919XHU3</accession>
<sequence>MTAPSLLFALKDFIGEKTKNMQLGDGDRPPAVHLGWLPNAGQPEVINGKLIPPRASDSDFPYIIIRALDGEDGEDYGSVKIRILVGTKSADDEGYLDILHLIEVLRNSLLSTAVIGQRFEIKRPLKWTLYEDQPYPEWIGEIMTTWTVPTVLREVEGL</sequence>
<comment type="caution">
    <text evidence="1">The sequence shown here is derived from an EMBL/GenBank/DDBJ whole genome shotgun (WGS) entry which is preliminary data.</text>
</comment>
<keyword evidence="2" id="KW-1185">Reference proteome</keyword>
<reference evidence="1" key="1">
    <citation type="submission" date="2021-03" db="EMBL/GenBank/DDBJ databases">
        <title>Antimicrobial resistance genes in bacteria isolated from Japanese honey, and their potential for conferring macrolide and lincosamide resistance in the American foulbrood pathogen Paenibacillus larvae.</title>
        <authorList>
            <person name="Okamoto M."/>
            <person name="Kumagai M."/>
            <person name="Kanamori H."/>
            <person name="Takamatsu D."/>
        </authorList>
    </citation>
    <scope>NUCLEOTIDE SEQUENCE</scope>
    <source>
        <strain evidence="1">J2TS6</strain>
    </source>
</reference>
<dbReference type="EMBL" id="BORQ01000005">
    <property type="protein sequence ID" value="GIO33122.1"/>
    <property type="molecule type" value="Genomic_DNA"/>
</dbReference>
<organism evidence="1 2">
    <name type="scientific">Paenibacillus albilobatus</name>
    <dbReference type="NCBI Taxonomy" id="2716884"/>
    <lineage>
        <taxon>Bacteria</taxon>
        <taxon>Bacillati</taxon>
        <taxon>Bacillota</taxon>
        <taxon>Bacilli</taxon>
        <taxon>Bacillales</taxon>
        <taxon>Paenibacillaceae</taxon>
        <taxon>Paenibacillus</taxon>
    </lineage>
</organism>
<evidence type="ECO:0000313" key="1">
    <source>
        <dbReference type="EMBL" id="GIO33122.1"/>
    </source>
</evidence>
<evidence type="ECO:0000313" key="2">
    <source>
        <dbReference type="Proteomes" id="UP000679779"/>
    </source>
</evidence>
<dbReference type="AlphaFoldDB" id="A0A919XHU3"/>